<evidence type="ECO:0000313" key="2">
    <source>
        <dbReference type="EMBL" id="KAF5186385.1"/>
    </source>
</evidence>
<organism evidence="2 3">
    <name type="scientific">Thalictrum thalictroides</name>
    <name type="common">Rue-anemone</name>
    <name type="synonym">Anemone thalictroides</name>
    <dbReference type="NCBI Taxonomy" id="46969"/>
    <lineage>
        <taxon>Eukaryota</taxon>
        <taxon>Viridiplantae</taxon>
        <taxon>Streptophyta</taxon>
        <taxon>Embryophyta</taxon>
        <taxon>Tracheophyta</taxon>
        <taxon>Spermatophyta</taxon>
        <taxon>Magnoliopsida</taxon>
        <taxon>Ranunculales</taxon>
        <taxon>Ranunculaceae</taxon>
        <taxon>Thalictroideae</taxon>
        <taxon>Thalictrum</taxon>
    </lineage>
</organism>
<dbReference type="EMBL" id="JABWDY010029380">
    <property type="protein sequence ID" value="KAF5186385.1"/>
    <property type="molecule type" value="Genomic_DNA"/>
</dbReference>
<dbReference type="AlphaFoldDB" id="A0A7J6VQA0"/>
<name>A0A7J6VQA0_THATH</name>
<feature type="region of interest" description="Disordered" evidence="1">
    <location>
        <begin position="48"/>
        <end position="80"/>
    </location>
</feature>
<evidence type="ECO:0000313" key="3">
    <source>
        <dbReference type="Proteomes" id="UP000554482"/>
    </source>
</evidence>
<reference evidence="2 3" key="1">
    <citation type="submission" date="2020-06" db="EMBL/GenBank/DDBJ databases">
        <title>Transcriptomic and genomic resources for Thalictrum thalictroides and T. hernandezii: Facilitating candidate gene discovery in an emerging model plant lineage.</title>
        <authorList>
            <person name="Arias T."/>
            <person name="Riano-Pachon D.M."/>
            <person name="Di Stilio V.S."/>
        </authorList>
    </citation>
    <scope>NUCLEOTIDE SEQUENCE [LARGE SCALE GENOMIC DNA]</scope>
    <source>
        <strain evidence="3">cv. WT478/WT964</strain>
        <tissue evidence="2">Leaves</tissue>
    </source>
</reference>
<feature type="compositionally biased region" description="Polar residues" evidence="1">
    <location>
        <begin position="49"/>
        <end position="60"/>
    </location>
</feature>
<comment type="caution">
    <text evidence="2">The sequence shown here is derived from an EMBL/GenBank/DDBJ whole genome shotgun (WGS) entry which is preliminary data.</text>
</comment>
<sequence>MSSLQPCFTPIRTQTLSTISSADNCKISGFTGTRTATPVTKVCNDTRLRSGTSSANSINPHSFGLTEGMDQSNQRMQHQQLMTRTICSDRKTDLVSLGDNK</sequence>
<feature type="compositionally biased region" description="Polar residues" evidence="1">
    <location>
        <begin position="69"/>
        <end position="80"/>
    </location>
</feature>
<evidence type="ECO:0000256" key="1">
    <source>
        <dbReference type="SAM" id="MobiDB-lite"/>
    </source>
</evidence>
<accession>A0A7J6VQA0</accession>
<dbReference type="Proteomes" id="UP000554482">
    <property type="component" value="Unassembled WGS sequence"/>
</dbReference>
<gene>
    <name evidence="2" type="ORF">FRX31_024031</name>
</gene>
<protein>
    <submittedName>
        <fullName evidence="2">Uncharacterized protein</fullName>
    </submittedName>
</protein>
<proteinExistence type="predicted"/>
<keyword evidence="3" id="KW-1185">Reference proteome</keyword>